<keyword evidence="2" id="KW-0805">Transcription regulation</keyword>
<evidence type="ECO:0000256" key="2">
    <source>
        <dbReference type="ARBA" id="ARBA00023015"/>
    </source>
</evidence>
<evidence type="ECO:0000256" key="1">
    <source>
        <dbReference type="ARBA" id="ARBA00009437"/>
    </source>
</evidence>
<reference evidence="6 7" key="1">
    <citation type="submission" date="2019-05" db="EMBL/GenBank/DDBJ databases">
        <title>Genome-based reclassification of Lactobacillus casei as Lactobacillus casei subsp. casei. subsp.nov., description of Lactobacillus casei subsp. zeae subsp. nov., and emended description of Lactobacillus casei.</title>
        <authorList>
            <person name="Huang C.-H."/>
        </authorList>
    </citation>
    <scope>NUCLEOTIDE SEQUENCE [LARGE SCALE GENOMIC DNA]</scope>
    <source>
        <strain evidence="6 7">CRBIP24.44</strain>
    </source>
</reference>
<dbReference type="PROSITE" id="PS50931">
    <property type="entry name" value="HTH_LYSR"/>
    <property type="match status" value="1"/>
</dbReference>
<dbReference type="PANTHER" id="PTHR30419">
    <property type="entry name" value="HTH-TYPE TRANSCRIPTIONAL REGULATOR YBHD"/>
    <property type="match status" value="1"/>
</dbReference>
<dbReference type="GO" id="GO:0003677">
    <property type="term" value="F:DNA binding"/>
    <property type="evidence" value="ECO:0007669"/>
    <property type="project" value="UniProtKB-KW"/>
</dbReference>
<dbReference type="PANTHER" id="PTHR30419:SF8">
    <property type="entry name" value="NITROGEN ASSIMILATION TRANSCRIPTIONAL ACTIVATOR-RELATED"/>
    <property type="match status" value="1"/>
</dbReference>
<dbReference type="InterPro" id="IPR050950">
    <property type="entry name" value="HTH-type_LysR_regulators"/>
</dbReference>
<organism evidence="6 7">
    <name type="scientific">Lacticaseibacillus zeae</name>
    <name type="common">Lactobacillus zeae</name>
    <dbReference type="NCBI Taxonomy" id="57037"/>
    <lineage>
        <taxon>Bacteria</taxon>
        <taxon>Bacillati</taxon>
        <taxon>Bacillota</taxon>
        <taxon>Bacilli</taxon>
        <taxon>Lactobacillales</taxon>
        <taxon>Lactobacillaceae</taxon>
        <taxon>Lacticaseibacillus</taxon>
    </lineage>
</organism>
<dbReference type="Pfam" id="PF03466">
    <property type="entry name" value="LysR_substrate"/>
    <property type="match status" value="1"/>
</dbReference>
<dbReference type="Gene3D" id="1.10.10.10">
    <property type="entry name" value="Winged helix-like DNA-binding domain superfamily/Winged helix DNA-binding domain"/>
    <property type="match status" value="1"/>
</dbReference>
<evidence type="ECO:0000256" key="3">
    <source>
        <dbReference type="ARBA" id="ARBA00023125"/>
    </source>
</evidence>
<proteinExistence type="inferred from homology"/>
<dbReference type="SUPFAM" id="SSF53850">
    <property type="entry name" value="Periplasmic binding protein-like II"/>
    <property type="match status" value="1"/>
</dbReference>
<name>A0A5R8LNQ4_LACZE</name>
<evidence type="ECO:0000256" key="4">
    <source>
        <dbReference type="ARBA" id="ARBA00023163"/>
    </source>
</evidence>
<dbReference type="Proteomes" id="UP000309885">
    <property type="component" value="Unassembled WGS sequence"/>
</dbReference>
<dbReference type="GO" id="GO:0003700">
    <property type="term" value="F:DNA-binding transcription factor activity"/>
    <property type="evidence" value="ECO:0007669"/>
    <property type="project" value="InterPro"/>
</dbReference>
<gene>
    <name evidence="6" type="ORF">FEI15_09280</name>
</gene>
<dbReference type="RefSeq" id="WP_138131153.1">
    <property type="nucleotide sequence ID" value="NZ_VBWO01000008.1"/>
</dbReference>
<comment type="similarity">
    <text evidence="1">Belongs to the LysR transcriptional regulatory family.</text>
</comment>
<dbReference type="GO" id="GO:0005829">
    <property type="term" value="C:cytosol"/>
    <property type="evidence" value="ECO:0007669"/>
    <property type="project" value="TreeGrafter"/>
</dbReference>
<dbReference type="SUPFAM" id="SSF46785">
    <property type="entry name" value="Winged helix' DNA-binding domain"/>
    <property type="match status" value="1"/>
</dbReference>
<dbReference type="FunFam" id="1.10.10.10:FF:000001">
    <property type="entry name" value="LysR family transcriptional regulator"/>
    <property type="match status" value="1"/>
</dbReference>
<evidence type="ECO:0000313" key="7">
    <source>
        <dbReference type="Proteomes" id="UP000309885"/>
    </source>
</evidence>
<accession>A0A5R8LNQ4</accession>
<comment type="caution">
    <text evidence="6">The sequence shown here is derived from an EMBL/GenBank/DDBJ whole genome shotgun (WGS) entry which is preliminary data.</text>
</comment>
<dbReference type="CDD" id="cd05466">
    <property type="entry name" value="PBP2_LTTR_substrate"/>
    <property type="match status" value="1"/>
</dbReference>
<keyword evidence="4" id="KW-0804">Transcription</keyword>
<dbReference type="Pfam" id="PF00126">
    <property type="entry name" value="HTH_1"/>
    <property type="match status" value="1"/>
</dbReference>
<dbReference type="Gene3D" id="3.40.190.290">
    <property type="match status" value="1"/>
</dbReference>
<keyword evidence="3" id="KW-0238">DNA-binding</keyword>
<dbReference type="AlphaFoldDB" id="A0A5R8LNQ4"/>
<sequence>MELRYLDTFLVLADNKTFTEAADKLYISQPSLTKRIQKMEYNLGVVLFERNTRNVQLNYYGQIYLAYAIKIRDLESACDQKMKEITTTQNGITVGAIPSINEYHISDLLTAFMKTTGITCALKTATSGKLELMLKEHQCDFAFIKEVSGDESLKVLPYFKDILVAVLPKQHPLTNRKSIEISELVKEKFLLEPINSRPYNLCVKLCKKAVFTPNITYTDSHIENITSLVEKGMGISLLMRQLTADSPIVAVPIRPHIQAHIDLCYDASEALNNEKVAFLNYFSKNKYQFNDKTV</sequence>
<dbReference type="EMBL" id="VBWO01000008">
    <property type="protein sequence ID" value="TLF38848.1"/>
    <property type="molecule type" value="Genomic_DNA"/>
</dbReference>
<evidence type="ECO:0000259" key="5">
    <source>
        <dbReference type="PROSITE" id="PS50931"/>
    </source>
</evidence>
<evidence type="ECO:0000313" key="6">
    <source>
        <dbReference type="EMBL" id="TLF38848.1"/>
    </source>
</evidence>
<dbReference type="InterPro" id="IPR000847">
    <property type="entry name" value="LysR_HTH_N"/>
</dbReference>
<dbReference type="InterPro" id="IPR036388">
    <property type="entry name" value="WH-like_DNA-bd_sf"/>
</dbReference>
<dbReference type="InterPro" id="IPR005119">
    <property type="entry name" value="LysR_subst-bd"/>
</dbReference>
<feature type="domain" description="HTH lysR-type" evidence="5">
    <location>
        <begin position="1"/>
        <end position="58"/>
    </location>
</feature>
<protein>
    <submittedName>
        <fullName evidence="6">LysR family transcriptional regulator</fullName>
    </submittedName>
</protein>
<dbReference type="PRINTS" id="PR00039">
    <property type="entry name" value="HTHLYSR"/>
</dbReference>
<dbReference type="InterPro" id="IPR036390">
    <property type="entry name" value="WH_DNA-bd_sf"/>
</dbReference>